<evidence type="ECO:0000256" key="1">
    <source>
        <dbReference type="ARBA" id="ARBA00009336"/>
    </source>
</evidence>
<comment type="similarity">
    <text evidence="1">Belongs to the glycosyl hydrolase 18 family.</text>
</comment>
<dbReference type="GO" id="GO:0070492">
    <property type="term" value="F:oligosaccharide binding"/>
    <property type="evidence" value="ECO:0007669"/>
    <property type="project" value="TreeGrafter"/>
</dbReference>
<accession>A0A5C3FD98</accession>
<evidence type="ECO:0000256" key="3">
    <source>
        <dbReference type="SAM" id="SignalP"/>
    </source>
</evidence>
<feature type="region of interest" description="Disordered" evidence="2">
    <location>
        <begin position="541"/>
        <end position="562"/>
    </location>
</feature>
<feature type="compositionally biased region" description="Gly residues" evidence="2">
    <location>
        <begin position="551"/>
        <end position="562"/>
    </location>
</feature>
<dbReference type="SUPFAM" id="SSF51445">
    <property type="entry name" value="(Trans)glycosidases"/>
    <property type="match status" value="1"/>
</dbReference>
<keyword evidence="3" id="KW-0732">Signal</keyword>
<name>A0A5C3FD98_9BASI</name>
<feature type="chain" id="PRO_5022790699" description="Chitinase" evidence="3">
    <location>
        <begin position="21"/>
        <end position="631"/>
    </location>
</feature>
<dbReference type="OrthoDB" id="10254444at2759"/>
<evidence type="ECO:0000313" key="4">
    <source>
        <dbReference type="EMBL" id="SPO41329.1"/>
    </source>
</evidence>
<protein>
    <recommendedName>
        <fullName evidence="6">Chitinase</fullName>
    </recommendedName>
</protein>
<dbReference type="InterPro" id="IPR029070">
    <property type="entry name" value="Chitinase_insertion_sf"/>
</dbReference>
<evidence type="ECO:0000313" key="5">
    <source>
        <dbReference type="Proteomes" id="UP000323386"/>
    </source>
</evidence>
<dbReference type="PANTHER" id="PTHR46066:SF2">
    <property type="entry name" value="CHITINASE DOMAIN-CONTAINING PROTEIN 1"/>
    <property type="match status" value="1"/>
</dbReference>
<dbReference type="Gene3D" id="3.10.50.10">
    <property type="match status" value="1"/>
</dbReference>
<feature type="signal peptide" evidence="3">
    <location>
        <begin position="1"/>
        <end position="20"/>
    </location>
</feature>
<evidence type="ECO:0008006" key="6">
    <source>
        <dbReference type="Google" id="ProtNLM"/>
    </source>
</evidence>
<dbReference type="Gene3D" id="3.20.20.80">
    <property type="entry name" value="Glycosidases"/>
    <property type="match status" value="1"/>
</dbReference>
<organism evidence="4 5">
    <name type="scientific">Pseudozyma flocculosa</name>
    <dbReference type="NCBI Taxonomy" id="84751"/>
    <lineage>
        <taxon>Eukaryota</taxon>
        <taxon>Fungi</taxon>
        <taxon>Dikarya</taxon>
        <taxon>Basidiomycota</taxon>
        <taxon>Ustilaginomycotina</taxon>
        <taxon>Ustilaginomycetes</taxon>
        <taxon>Ustilaginales</taxon>
        <taxon>Ustilaginaceae</taxon>
        <taxon>Pseudozyma</taxon>
    </lineage>
</organism>
<dbReference type="InterPro" id="IPR017853">
    <property type="entry name" value="GH"/>
</dbReference>
<keyword evidence="5" id="KW-1185">Reference proteome</keyword>
<reference evidence="4 5" key="1">
    <citation type="submission" date="2018-03" db="EMBL/GenBank/DDBJ databases">
        <authorList>
            <person name="Guldener U."/>
        </authorList>
    </citation>
    <scope>NUCLEOTIDE SEQUENCE [LARGE SCALE GENOMIC DNA]</scope>
    <source>
        <strain evidence="4 5">DAOM196992</strain>
    </source>
</reference>
<dbReference type="GO" id="GO:0012505">
    <property type="term" value="C:endomembrane system"/>
    <property type="evidence" value="ECO:0007669"/>
    <property type="project" value="TreeGrafter"/>
</dbReference>
<dbReference type="EMBL" id="OOIP01000026">
    <property type="protein sequence ID" value="SPO41329.1"/>
    <property type="molecule type" value="Genomic_DNA"/>
</dbReference>
<feature type="region of interest" description="Disordered" evidence="2">
    <location>
        <begin position="414"/>
        <end position="435"/>
    </location>
</feature>
<dbReference type="PANTHER" id="PTHR46066">
    <property type="entry name" value="CHITINASE DOMAIN-CONTAINING PROTEIN 1 FAMILY MEMBER"/>
    <property type="match status" value="1"/>
</dbReference>
<proteinExistence type="inferred from homology"/>
<gene>
    <name evidence="4" type="ORF">PSFLO_06811</name>
</gene>
<sequence>MAMAMAIALAMLMASDGGGAVGDGGGKRSVRTLAFPRSFPSRRGTGHRRPRLAAPSGFTRLDRTVLAASILPPHLHSETATTTAATTTATATTMTVFDTRPPRKAILLALSLLTLVTLLSSATSPVAWAASSPRTGPTTADVLSSRSASGEALDASSYIKRHPTLPVLGYVTPWNAAGKALVEEFRNKFDLVAPVWYTVHADEKRTRRQGRYEVRGGPASKADKRWVERLQRPPDAYHSPLKVVPRFLLEGWQQRDYVELLSNRTLWSSLASSLVDEVQSRGYDGLVFESSATYLLQEPLSLLATSLHDAGKLLVLVLPPIRTRTSLGVRPSSTFESQNTMILQSLPALSKVADYFSIMTYDMTGAGGREAKVAASDLPADSPLRQVKRGTLRQPGPNTHPEWIRENLVAAIESSGSAGGDNDQGAQAPFGIDEAAMDPTNPFPSAIVSETTLSSVLGPKWLMGLPMYGYTYPLFFLDLETGRGIPLDPSSASALHSPTTLPILRGPGRPLTSADIVRLLKTHRPSSLELDDESGESFFDYLEPSSAAGSGSDGGGGGGGGGGGEDKVFWRAYIPTGLSMDTRIEAVLDVQAGFDVEAQTAGRDTHGGRAGGQGLALWEVGQADRDLLASL</sequence>
<dbReference type="Proteomes" id="UP000323386">
    <property type="component" value="Unassembled WGS sequence"/>
</dbReference>
<dbReference type="AlphaFoldDB" id="A0A5C3FD98"/>
<evidence type="ECO:0000256" key="2">
    <source>
        <dbReference type="SAM" id="MobiDB-lite"/>
    </source>
</evidence>